<evidence type="ECO:0000313" key="3">
    <source>
        <dbReference type="Proteomes" id="UP001519460"/>
    </source>
</evidence>
<feature type="non-terminal residue" evidence="2">
    <location>
        <position position="848"/>
    </location>
</feature>
<feature type="compositionally biased region" description="Low complexity" evidence="1">
    <location>
        <begin position="542"/>
        <end position="569"/>
    </location>
</feature>
<name>A0ABD0L5E7_9CAEN</name>
<gene>
    <name evidence="2" type="ORF">BaRGS_00014325</name>
</gene>
<feature type="compositionally biased region" description="Polar residues" evidence="1">
    <location>
        <begin position="380"/>
        <end position="407"/>
    </location>
</feature>
<sequence>MAAVEQTTPTRSWTSFRAERTQARPKHSLFGTALEHYDKEDLKGISPSEASQIGVRKPRERYPIPEHLQQHVSARAIVEKVKGDIEGQTQQVTDARRQLQEKEQQALAFKPTSSGSRRGESDSHGWMTKKDLEHADEINAVGLGKKGSYNRDKYGHKPPTHNYTLIGDVLSKGNDFGRRQVYDPDQTLVDYNRQQNNNTGSPHAPVDNDGVAPFSNRRNAADELPPNIKHHFGTRICESLLADQKVVEDTLQKQKAQLRRAKPPLIVDTKDIDAKSSGNYFEIGHNTRYSVFPGHSVPKLESCMKSAHNEAVYLRRQVPPDEYRIVKDAYGKWREQEVLRLREQKLWDEYFKSLTKFAVTWDRSQTRPPPQIHTPPINASFGSHTEQNNATCPERTSTSSSEANQRPSAEDDPSRRLPRLNSPGGRASKCLENMAHGDGARLPSSYNGSVDKRRQRPPSRHYSPAQRNDLWQRGQIASRGDLRKRSAGGEADRGRLGQAANFSDNNSADKPPSSHRSSAPPSEGISEEMRHRRALAHAGYTNNGNVGNFSGNNNDVFKSPSSQRSPSSSNTFSQKRGLGQGQSGDDNPGAACPPKRPEDDFNTGRLGRGGDFSGNNEAETAPSRTYSPTLNSDSNGLRSPQNYTYRRYLDNGRLNEGGSFFSDERSNETPPACRGFLPPVKYDFSDIGEKQDTHISDETLAEMNKQNNNLQYERRAIRLGFNPPIVYDIVPPPLIPKQAASQKRLGGRPRLGKEPLRIKTAQEIAKAEEWRKKKERWTRAKPPMSPDCSEYEARASGSYFAVGQAGRNNSFPWFPVKVESETQDKFSDKVHLSRYPTVDEFRVIKDDY</sequence>
<proteinExistence type="predicted"/>
<dbReference type="EMBL" id="JACVVK020000083">
    <property type="protein sequence ID" value="KAK7494433.1"/>
    <property type="molecule type" value="Genomic_DNA"/>
</dbReference>
<feature type="region of interest" description="Disordered" evidence="1">
    <location>
        <begin position="99"/>
        <end position="125"/>
    </location>
</feature>
<feature type="compositionally biased region" description="Polar residues" evidence="1">
    <location>
        <begin position="613"/>
        <end position="641"/>
    </location>
</feature>
<dbReference type="Proteomes" id="UP001519460">
    <property type="component" value="Unassembled WGS sequence"/>
</dbReference>
<evidence type="ECO:0000256" key="1">
    <source>
        <dbReference type="SAM" id="MobiDB-lite"/>
    </source>
</evidence>
<accession>A0ABD0L5E7</accession>
<keyword evidence="3" id="KW-1185">Reference proteome</keyword>
<dbReference type="PANTHER" id="PTHR31702:SF2">
    <property type="entry name" value="TESTIS-EXPRESSED PROTEIN 33"/>
    <property type="match status" value="1"/>
</dbReference>
<dbReference type="Pfam" id="PF15400">
    <property type="entry name" value="TEX33"/>
    <property type="match status" value="1"/>
</dbReference>
<feature type="region of interest" description="Disordered" evidence="1">
    <location>
        <begin position="362"/>
        <end position="641"/>
    </location>
</feature>
<dbReference type="InterPro" id="IPR029234">
    <property type="entry name" value="CIMIP4"/>
</dbReference>
<dbReference type="AlphaFoldDB" id="A0ABD0L5E7"/>
<evidence type="ECO:0000313" key="2">
    <source>
        <dbReference type="EMBL" id="KAK7494433.1"/>
    </source>
</evidence>
<comment type="caution">
    <text evidence="2">The sequence shown here is derived from an EMBL/GenBank/DDBJ whole genome shotgun (WGS) entry which is preliminary data.</text>
</comment>
<feature type="region of interest" description="Disordered" evidence="1">
    <location>
        <begin position="1"/>
        <end position="24"/>
    </location>
</feature>
<reference evidence="2 3" key="1">
    <citation type="journal article" date="2023" name="Sci. Data">
        <title>Genome assembly of the Korean intertidal mud-creeper Batillaria attramentaria.</title>
        <authorList>
            <person name="Patra A.K."/>
            <person name="Ho P.T."/>
            <person name="Jun S."/>
            <person name="Lee S.J."/>
            <person name="Kim Y."/>
            <person name="Won Y.J."/>
        </authorList>
    </citation>
    <scope>NUCLEOTIDE SEQUENCE [LARGE SCALE GENOMIC DNA]</scope>
    <source>
        <strain evidence="2">Wonlab-2016</strain>
    </source>
</reference>
<protein>
    <submittedName>
        <fullName evidence="2">Uncharacterized protein</fullName>
    </submittedName>
</protein>
<organism evidence="2 3">
    <name type="scientific">Batillaria attramentaria</name>
    <dbReference type="NCBI Taxonomy" id="370345"/>
    <lineage>
        <taxon>Eukaryota</taxon>
        <taxon>Metazoa</taxon>
        <taxon>Spiralia</taxon>
        <taxon>Lophotrochozoa</taxon>
        <taxon>Mollusca</taxon>
        <taxon>Gastropoda</taxon>
        <taxon>Caenogastropoda</taxon>
        <taxon>Sorbeoconcha</taxon>
        <taxon>Cerithioidea</taxon>
        <taxon>Batillariidae</taxon>
        <taxon>Batillaria</taxon>
    </lineage>
</organism>
<dbReference type="PANTHER" id="PTHR31702">
    <property type="entry name" value="TESTIS-EXPRESSED PROTEIN 33"/>
    <property type="match status" value="1"/>
</dbReference>
<feature type="compositionally biased region" description="Polar residues" evidence="1">
    <location>
        <begin position="1"/>
        <end position="15"/>
    </location>
</feature>
<feature type="region of interest" description="Disordered" evidence="1">
    <location>
        <begin position="193"/>
        <end position="226"/>
    </location>
</feature>